<sequence>MTSQRDHLIGLLLGAEEDWPTAFESLVRRLGIIRTTDGTSHRITSERVTIEPFNLRDKARQDLCIDRLAYWYYHPREWLKKAALMDDVYLLNSPFTFQSMEKHSAYCAMLRLGLNVPNTVLVPYKNPVDNARWAYTSAKYNQSFDLDALADEMGYPLYMKPFDGGGWRGVSRVDDREGLHTSYDESGEMLMHLQESIDYDVFARALTIGPETMVMKFRPEMPMHDRYEVAHDFLSEKAGTEAITISQTVNAFFRWEFNSCEMLVKDDIVYPIDYANACPDVAVTSLHYYFPWAMKSLLKWSAFCVATDRVAKTQVDTAPWFAVADNDDLDYAAKIVAYQRLADDHFDTARYREFCDSALGHVDEFVYEYVTSPEFRSMLTSTIQQTYPTHEWERFEAHFGGLMTMWATDNAHLAS</sequence>
<evidence type="ECO:0000313" key="3">
    <source>
        <dbReference type="EMBL" id="GAA1795558.1"/>
    </source>
</evidence>
<protein>
    <recommendedName>
        <fullName evidence="2">ATP-grasp domain-containing protein</fullName>
    </recommendedName>
</protein>
<reference evidence="3 4" key="1">
    <citation type="journal article" date="2019" name="Int. J. Syst. Evol. Microbiol.">
        <title>The Global Catalogue of Microorganisms (GCM) 10K type strain sequencing project: providing services to taxonomists for standard genome sequencing and annotation.</title>
        <authorList>
            <consortium name="The Broad Institute Genomics Platform"/>
            <consortium name="The Broad Institute Genome Sequencing Center for Infectious Disease"/>
            <person name="Wu L."/>
            <person name="Ma J."/>
        </authorList>
    </citation>
    <scope>NUCLEOTIDE SEQUENCE [LARGE SCALE GENOMIC DNA]</scope>
    <source>
        <strain evidence="3 4">JCM 15592</strain>
    </source>
</reference>
<evidence type="ECO:0000313" key="4">
    <source>
        <dbReference type="Proteomes" id="UP001499938"/>
    </source>
</evidence>
<comment type="caution">
    <text evidence="3">The sequence shown here is derived from an EMBL/GenBank/DDBJ whole genome shotgun (WGS) entry which is preliminary data.</text>
</comment>
<dbReference type="InterPro" id="IPR011761">
    <property type="entry name" value="ATP-grasp"/>
</dbReference>
<keyword evidence="1" id="KW-0547">Nucleotide-binding</keyword>
<feature type="domain" description="ATP-grasp" evidence="2">
    <location>
        <begin position="106"/>
        <end position="177"/>
    </location>
</feature>
<dbReference type="RefSeq" id="WP_344084360.1">
    <property type="nucleotide sequence ID" value="NZ_BAAAPO010000032.1"/>
</dbReference>
<proteinExistence type="predicted"/>
<evidence type="ECO:0000256" key="1">
    <source>
        <dbReference type="PROSITE-ProRule" id="PRU00409"/>
    </source>
</evidence>
<dbReference type="Gene3D" id="3.30.1490.20">
    <property type="entry name" value="ATP-grasp fold, A domain"/>
    <property type="match status" value="1"/>
</dbReference>
<dbReference type="InterPro" id="IPR013815">
    <property type="entry name" value="ATP_grasp_subdomain_1"/>
</dbReference>
<dbReference type="PROSITE" id="PS50975">
    <property type="entry name" value="ATP_GRASP"/>
    <property type="match status" value="1"/>
</dbReference>
<dbReference type="SUPFAM" id="SSF56059">
    <property type="entry name" value="Glutathione synthetase ATP-binding domain-like"/>
    <property type="match status" value="1"/>
</dbReference>
<accession>A0ABN2LP64</accession>
<gene>
    <name evidence="3" type="ORF">GCM10009811_19860</name>
</gene>
<evidence type="ECO:0000259" key="2">
    <source>
        <dbReference type="PROSITE" id="PS50975"/>
    </source>
</evidence>
<dbReference type="Proteomes" id="UP001499938">
    <property type="component" value="Unassembled WGS sequence"/>
</dbReference>
<dbReference type="EMBL" id="BAAAPO010000032">
    <property type="protein sequence ID" value="GAA1795558.1"/>
    <property type="molecule type" value="Genomic_DNA"/>
</dbReference>
<organism evidence="3 4">
    <name type="scientific">Nostocoides veronense</name>
    <dbReference type="NCBI Taxonomy" id="330836"/>
    <lineage>
        <taxon>Bacteria</taxon>
        <taxon>Bacillati</taxon>
        <taxon>Actinomycetota</taxon>
        <taxon>Actinomycetes</taxon>
        <taxon>Micrococcales</taxon>
        <taxon>Intrasporangiaceae</taxon>
        <taxon>Nostocoides</taxon>
    </lineage>
</organism>
<keyword evidence="4" id="KW-1185">Reference proteome</keyword>
<keyword evidence="1" id="KW-0067">ATP-binding</keyword>
<name>A0ABN2LP64_9MICO</name>